<accession>A0A0V0H0K8</accession>
<evidence type="ECO:0000256" key="1">
    <source>
        <dbReference type="SAM" id="Phobius"/>
    </source>
</evidence>
<organism evidence="2">
    <name type="scientific">Solanum chacoense</name>
    <name type="common">Chaco potato</name>
    <dbReference type="NCBI Taxonomy" id="4108"/>
    <lineage>
        <taxon>Eukaryota</taxon>
        <taxon>Viridiplantae</taxon>
        <taxon>Streptophyta</taxon>
        <taxon>Embryophyta</taxon>
        <taxon>Tracheophyta</taxon>
        <taxon>Spermatophyta</taxon>
        <taxon>Magnoliopsida</taxon>
        <taxon>eudicotyledons</taxon>
        <taxon>Gunneridae</taxon>
        <taxon>Pentapetalae</taxon>
        <taxon>asterids</taxon>
        <taxon>lamiids</taxon>
        <taxon>Solanales</taxon>
        <taxon>Solanaceae</taxon>
        <taxon>Solanoideae</taxon>
        <taxon>Solaneae</taxon>
        <taxon>Solanum</taxon>
    </lineage>
</organism>
<dbReference type="EMBL" id="GEDG01027859">
    <property type="protein sequence ID" value="JAP13559.1"/>
    <property type="molecule type" value="Transcribed_RNA"/>
</dbReference>
<keyword evidence="1" id="KW-0472">Membrane</keyword>
<keyword evidence="1" id="KW-0812">Transmembrane</keyword>
<feature type="transmembrane region" description="Helical" evidence="1">
    <location>
        <begin position="53"/>
        <end position="74"/>
    </location>
</feature>
<evidence type="ECO:0000313" key="2">
    <source>
        <dbReference type="EMBL" id="JAP13559.1"/>
    </source>
</evidence>
<name>A0A0V0H0K8_SOLCH</name>
<reference evidence="2" key="1">
    <citation type="submission" date="2015-12" db="EMBL/GenBank/DDBJ databases">
        <title>Gene expression during late stages of embryo sac development: a critical building block for successful pollen-pistil interactions.</title>
        <authorList>
            <person name="Liu Y."/>
            <person name="Joly V."/>
            <person name="Sabar M."/>
            <person name="Matton D.P."/>
        </authorList>
    </citation>
    <scope>NUCLEOTIDE SEQUENCE</scope>
</reference>
<sequence>KQQSNLVLFWNSGYLFFFSKASSIHSCSRTFESIVVHSYLKRGKRLKRNVRQFMFIFFMNSWLIFLFFSSFLFFPDKLSEKWMIISKF</sequence>
<protein>
    <submittedName>
        <fullName evidence="2">Putative ovule protein</fullName>
    </submittedName>
</protein>
<keyword evidence="1" id="KW-1133">Transmembrane helix</keyword>
<dbReference type="AlphaFoldDB" id="A0A0V0H0K8"/>
<feature type="non-terminal residue" evidence="2">
    <location>
        <position position="1"/>
    </location>
</feature>
<proteinExistence type="predicted"/>